<evidence type="ECO:0000256" key="1">
    <source>
        <dbReference type="ARBA" id="ARBA00006914"/>
    </source>
</evidence>
<dbReference type="Proteomes" id="UP000237966">
    <property type="component" value="Unassembled WGS sequence"/>
</dbReference>
<reference evidence="5 6" key="1">
    <citation type="submission" date="2018-02" db="EMBL/GenBank/DDBJ databases">
        <title>Bacteriophage NCPPB3778 and a type I-E CRISPR drive the evolution of the US Biological Select Agent, Rathayibacter toxicus.</title>
        <authorList>
            <person name="Davis E.W.II."/>
            <person name="Tabima J.F."/>
            <person name="Weisberg A.J."/>
            <person name="Lopes L.D."/>
            <person name="Wiseman M.S."/>
            <person name="Wiseman M.S."/>
            <person name="Pupko T."/>
            <person name="Belcher M.S."/>
            <person name="Sechler A.J."/>
            <person name="Tancos M.A."/>
            <person name="Schroeder B.K."/>
            <person name="Murray T.D."/>
            <person name="Luster D.G."/>
            <person name="Schneider W.L."/>
            <person name="Rogers E."/>
            <person name="Andreote F.D."/>
            <person name="Grunwald N.J."/>
            <person name="Putnam M.L."/>
            <person name="Chang J.H."/>
        </authorList>
    </citation>
    <scope>NUCLEOTIDE SEQUENCE [LARGE SCALE GENOMIC DNA]</scope>
    <source>
        <strain evidence="5 6">FH99</strain>
    </source>
</reference>
<dbReference type="PANTHER" id="PTHR23073">
    <property type="entry name" value="26S PROTEASOME REGULATORY SUBUNIT"/>
    <property type="match status" value="1"/>
</dbReference>
<dbReference type="InterPro" id="IPR027417">
    <property type="entry name" value="P-loop_NTPase"/>
</dbReference>
<dbReference type="InterPro" id="IPR003593">
    <property type="entry name" value="AAA+_ATPase"/>
</dbReference>
<protein>
    <submittedName>
        <fullName evidence="5">AAA family ATPase</fullName>
    </submittedName>
</protein>
<proteinExistence type="inferred from homology"/>
<comment type="caution">
    <text evidence="5">The sequence shown here is derived from an EMBL/GenBank/DDBJ whole genome shotgun (WGS) entry which is preliminary data.</text>
</comment>
<dbReference type="GO" id="GO:0016887">
    <property type="term" value="F:ATP hydrolysis activity"/>
    <property type="evidence" value="ECO:0007669"/>
    <property type="project" value="InterPro"/>
</dbReference>
<sequence length="430" mass="47761">MEQPPVVRRMRFRVPTRPHSVHLEPQDVLRWPYAVHMQHFPIVTSLLRIALGNNDSERLTHQVRRLIDALEADGDHTQAAALTKLLNQKARKTEISPSRLTQSTPVLNGLEQITAQTPLPVDKDSSAPLATVIMADDIMATLPLFPLSVQANIDALLMEWMNADRLRDAGLSPSPSLLVYGAPGTGKTTLALWLAKQLRQPVVLARLDGLISSFLGTTARNLSALFAFTNRYDCVLILDEFDALAKVRDDPNEVGEIKRVVNALLQNMDVRATRGVTIALTNHEALLDPAIWRRFEVQLAIPLPGFEQRVEIAQRSLDTTGEQSRIEARLLAWVAEGLSGAELRTLTTKYRKRRLFADAQDTPPVRTIAQVASSTSVHIGKGVLNALHSDEPEQVRRLASAMFSHSDLAYLFDVSTKTIQRRVLEIASVE</sequence>
<dbReference type="Gene3D" id="3.40.50.300">
    <property type="entry name" value="P-loop containing nucleotide triphosphate hydrolases"/>
    <property type="match status" value="1"/>
</dbReference>
<keyword evidence="2" id="KW-0547">Nucleotide-binding</keyword>
<dbReference type="InterPro" id="IPR050221">
    <property type="entry name" value="26S_Proteasome_ATPase"/>
</dbReference>
<dbReference type="Pfam" id="PF00004">
    <property type="entry name" value="AAA"/>
    <property type="match status" value="1"/>
</dbReference>
<comment type="similarity">
    <text evidence="1">Belongs to the AAA ATPase family.</text>
</comment>
<organism evidence="5 6">
    <name type="scientific">Rathayibacter toxicus</name>
    <dbReference type="NCBI Taxonomy" id="145458"/>
    <lineage>
        <taxon>Bacteria</taxon>
        <taxon>Bacillati</taxon>
        <taxon>Actinomycetota</taxon>
        <taxon>Actinomycetes</taxon>
        <taxon>Micrococcales</taxon>
        <taxon>Microbacteriaceae</taxon>
        <taxon>Rathayibacter</taxon>
    </lineage>
</organism>
<evidence type="ECO:0000256" key="3">
    <source>
        <dbReference type="ARBA" id="ARBA00022840"/>
    </source>
</evidence>
<dbReference type="SUPFAM" id="SSF52540">
    <property type="entry name" value="P-loop containing nucleoside triphosphate hydrolases"/>
    <property type="match status" value="1"/>
</dbReference>
<evidence type="ECO:0000256" key="2">
    <source>
        <dbReference type="ARBA" id="ARBA00022741"/>
    </source>
</evidence>
<feature type="domain" description="AAA+ ATPase" evidence="4">
    <location>
        <begin position="173"/>
        <end position="305"/>
    </location>
</feature>
<keyword evidence="3" id="KW-0067">ATP-binding</keyword>
<evidence type="ECO:0000259" key="4">
    <source>
        <dbReference type="SMART" id="SM00382"/>
    </source>
</evidence>
<gene>
    <name evidence="5" type="ORF">C5C51_01625</name>
</gene>
<accession>A0A2S5Y8C0</accession>
<dbReference type="GO" id="GO:0005524">
    <property type="term" value="F:ATP binding"/>
    <property type="evidence" value="ECO:0007669"/>
    <property type="project" value="UniProtKB-KW"/>
</dbReference>
<dbReference type="SMART" id="SM00382">
    <property type="entry name" value="AAA"/>
    <property type="match status" value="1"/>
</dbReference>
<evidence type="ECO:0000313" key="5">
    <source>
        <dbReference type="EMBL" id="PPI16143.1"/>
    </source>
</evidence>
<dbReference type="EMBL" id="PSWU01000004">
    <property type="protein sequence ID" value="PPI16143.1"/>
    <property type="molecule type" value="Genomic_DNA"/>
</dbReference>
<evidence type="ECO:0000313" key="6">
    <source>
        <dbReference type="Proteomes" id="UP000237966"/>
    </source>
</evidence>
<name>A0A2S5Y8C0_9MICO</name>
<dbReference type="AlphaFoldDB" id="A0A2S5Y8C0"/>
<dbReference type="CDD" id="cd19481">
    <property type="entry name" value="RecA-like_protease"/>
    <property type="match status" value="1"/>
</dbReference>
<dbReference type="InterPro" id="IPR003959">
    <property type="entry name" value="ATPase_AAA_core"/>
</dbReference>